<dbReference type="EMBL" id="GBRH01278258">
    <property type="protein sequence ID" value="JAD19637.1"/>
    <property type="molecule type" value="Transcribed_RNA"/>
</dbReference>
<organism evidence="1">
    <name type="scientific">Arundo donax</name>
    <name type="common">Giant reed</name>
    <name type="synonym">Donax arundinaceus</name>
    <dbReference type="NCBI Taxonomy" id="35708"/>
    <lineage>
        <taxon>Eukaryota</taxon>
        <taxon>Viridiplantae</taxon>
        <taxon>Streptophyta</taxon>
        <taxon>Embryophyta</taxon>
        <taxon>Tracheophyta</taxon>
        <taxon>Spermatophyta</taxon>
        <taxon>Magnoliopsida</taxon>
        <taxon>Liliopsida</taxon>
        <taxon>Poales</taxon>
        <taxon>Poaceae</taxon>
        <taxon>PACMAD clade</taxon>
        <taxon>Arundinoideae</taxon>
        <taxon>Arundineae</taxon>
        <taxon>Arundo</taxon>
    </lineage>
</organism>
<reference evidence="1" key="2">
    <citation type="journal article" date="2015" name="Data Brief">
        <title>Shoot transcriptome of the giant reed, Arundo donax.</title>
        <authorList>
            <person name="Barrero R.A."/>
            <person name="Guerrero F.D."/>
            <person name="Moolhuijzen P."/>
            <person name="Goolsby J.A."/>
            <person name="Tidwell J."/>
            <person name="Bellgard S.E."/>
            <person name="Bellgard M.I."/>
        </authorList>
    </citation>
    <scope>NUCLEOTIDE SEQUENCE</scope>
    <source>
        <tissue evidence="1">Shoot tissue taken approximately 20 cm above the soil surface</tissue>
    </source>
</reference>
<sequence>MGCKASRDRELDRNRSH</sequence>
<reference evidence="1" key="1">
    <citation type="submission" date="2014-09" db="EMBL/GenBank/DDBJ databases">
        <authorList>
            <person name="Magalhaes I.L.F."/>
            <person name="Oliveira U."/>
            <person name="Santos F.R."/>
            <person name="Vidigal T.H.D.A."/>
            <person name="Brescovit A.D."/>
            <person name="Santos A.J."/>
        </authorList>
    </citation>
    <scope>NUCLEOTIDE SEQUENCE</scope>
    <source>
        <tissue evidence="1">Shoot tissue taken approximately 20 cm above the soil surface</tissue>
    </source>
</reference>
<protein>
    <submittedName>
        <fullName evidence="1">Uncharacterized protein</fullName>
    </submittedName>
</protein>
<dbReference type="AlphaFoldDB" id="A0A0A8Y7I7"/>
<name>A0A0A8Y7I7_ARUDO</name>
<accession>A0A0A8Y7I7</accession>
<evidence type="ECO:0000313" key="1">
    <source>
        <dbReference type="EMBL" id="JAD19637.1"/>
    </source>
</evidence>
<proteinExistence type="predicted"/>